<evidence type="ECO:0000313" key="2">
    <source>
        <dbReference type="Proteomes" id="UP000235116"/>
    </source>
</evidence>
<dbReference type="Proteomes" id="UP000235116">
    <property type="component" value="Chromosome"/>
</dbReference>
<dbReference type="AlphaFoldDB" id="A0A2K9LNF5"/>
<organism evidence="1 2">
    <name type="scientific">Ketobacter alkanivorans</name>
    <dbReference type="NCBI Taxonomy" id="1917421"/>
    <lineage>
        <taxon>Bacteria</taxon>
        <taxon>Pseudomonadati</taxon>
        <taxon>Pseudomonadota</taxon>
        <taxon>Gammaproteobacteria</taxon>
        <taxon>Pseudomonadales</taxon>
        <taxon>Ketobacteraceae</taxon>
        <taxon>Ketobacter</taxon>
    </lineage>
</organism>
<keyword evidence="2" id="KW-1185">Reference proteome</keyword>
<dbReference type="Pfam" id="PF13689">
    <property type="entry name" value="DUF4154"/>
    <property type="match status" value="1"/>
</dbReference>
<proteinExistence type="predicted"/>
<name>A0A2K9LNF5_9GAMM</name>
<reference evidence="2" key="1">
    <citation type="submission" date="2017-08" db="EMBL/GenBank/DDBJ databases">
        <title>Direct submision.</title>
        <authorList>
            <person name="Kim S.-J."/>
            <person name="Rhee S.-K."/>
        </authorList>
    </citation>
    <scope>NUCLEOTIDE SEQUENCE [LARGE SCALE GENOMIC DNA]</scope>
    <source>
        <strain evidence="2">GI5</strain>
    </source>
</reference>
<evidence type="ECO:0008006" key="3">
    <source>
        <dbReference type="Google" id="ProtNLM"/>
    </source>
</evidence>
<protein>
    <recommendedName>
        <fullName evidence="3">DUF4154 domain-containing protein</fullName>
    </recommendedName>
</protein>
<gene>
    <name evidence="1" type="ORF">Kalk_15860</name>
</gene>
<dbReference type="KEGG" id="kak:Kalk_15860"/>
<accession>A0A2K9LNF5</accession>
<sequence length="204" mass="22409">MGSFLWQRKAINQCVGVVVLGASLNLARVVLFYAMPLSAYAAQSIDFSAYNKLQAAYIYKIASLVSWPQGIEASSFTICVLDADGVLSGALRRATSDRTIKNIPISVIRLGVDDLNTSSFSSKDCHMVYINQDVTVAEEEYGPAFEELGRDVLWVASPLVNSPSVSLFDLVLEEDKIVIYINTERMAASHFVVASPLLYFAKPR</sequence>
<dbReference type="EMBL" id="CP022684">
    <property type="protein sequence ID" value="AUM13812.1"/>
    <property type="molecule type" value="Genomic_DNA"/>
</dbReference>
<dbReference type="InterPro" id="IPR025293">
    <property type="entry name" value="YfiR/HmsC-like"/>
</dbReference>
<evidence type="ECO:0000313" key="1">
    <source>
        <dbReference type="EMBL" id="AUM13812.1"/>
    </source>
</evidence>